<name>M1ZD77_NITG3</name>
<keyword evidence="3 5" id="KW-0548">Nucleotidyltransferase</keyword>
<dbReference type="SUPFAM" id="SSF53448">
    <property type="entry name" value="Nucleotide-diphospho-sugar transferases"/>
    <property type="match status" value="1"/>
</dbReference>
<comment type="pathway">
    <text evidence="5">Nucleotide-sugar biosynthesis; CMP-3-deoxy-D-manno-octulosonate biosynthesis; CMP-3-deoxy-D-manno-octulosonate from 3-deoxy-D-manno-octulosonate and CTP: step 1/1.</text>
</comment>
<dbReference type="FunCoup" id="M1ZD77">
    <property type="interactions" value="377"/>
</dbReference>
<dbReference type="NCBIfam" id="NF003952">
    <property type="entry name" value="PRK05450.1-5"/>
    <property type="match status" value="1"/>
</dbReference>
<keyword evidence="4 5" id="KW-0448">Lipopolysaccharide biosynthesis</keyword>
<comment type="similarity">
    <text evidence="5">Belongs to the KdsB family.</text>
</comment>
<dbReference type="UniPathway" id="UPA00358">
    <property type="reaction ID" value="UER00476"/>
</dbReference>
<evidence type="ECO:0000256" key="1">
    <source>
        <dbReference type="ARBA" id="ARBA00004370"/>
    </source>
</evidence>
<dbReference type="InterPro" id="IPR003329">
    <property type="entry name" value="Cytidylyl_trans"/>
</dbReference>
<comment type="caution">
    <text evidence="6">The sequence shown here is derived from an EMBL/GenBank/DDBJ whole genome shotgun (WGS) entry which is preliminary data.</text>
</comment>
<dbReference type="Proteomes" id="UP000011704">
    <property type="component" value="Unassembled WGS sequence"/>
</dbReference>
<dbReference type="InterPro" id="IPR029044">
    <property type="entry name" value="Nucleotide-diphossugar_trans"/>
</dbReference>
<dbReference type="HOGENOM" id="CLU_065038_0_1_0"/>
<dbReference type="PANTHER" id="PTHR42866:SF2">
    <property type="entry name" value="3-DEOXY-MANNO-OCTULOSONATE CYTIDYLYLTRANSFERASE, MITOCHONDRIAL"/>
    <property type="match status" value="1"/>
</dbReference>
<dbReference type="NCBIfam" id="NF003950">
    <property type="entry name" value="PRK05450.1-3"/>
    <property type="match status" value="1"/>
</dbReference>
<dbReference type="Pfam" id="PF02348">
    <property type="entry name" value="CTP_transf_3"/>
    <property type="match status" value="1"/>
</dbReference>
<comment type="function">
    <text evidence="5">Activates KDO (a required 8-carbon sugar) for incorporation into bacterial lipopolysaccharide in Gram-negative bacteria.</text>
</comment>
<dbReference type="EC" id="2.7.7.38" evidence="5"/>
<evidence type="ECO:0000313" key="6">
    <source>
        <dbReference type="EMBL" id="CCQ91379.1"/>
    </source>
</evidence>
<dbReference type="HAMAP" id="MF_00057">
    <property type="entry name" value="KdsB"/>
    <property type="match status" value="1"/>
</dbReference>
<dbReference type="AlphaFoldDB" id="M1ZD77"/>
<dbReference type="GO" id="GO:0033468">
    <property type="term" value="P:CMP-keto-3-deoxy-D-manno-octulosonic acid biosynthetic process"/>
    <property type="evidence" value="ECO:0007669"/>
    <property type="project" value="UniProtKB-UniRule"/>
</dbReference>
<accession>M1ZD77</accession>
<evidence type="ECO:0000256" key="4">
    <source>
        <dbReference type="ARBA" id="ARBA00022985"/>
    </source>
</evidence>
<comment type="subcellular location">
    <subcellularLocation>
        <location evidence="5">Cytoplasm</location>
    </subcellularLocation>
    <subcellularLocation>
        <location evidence="1">Membrane</location>
    </subcellularLocation>
</comment>
<dbReference type="CDD" id="cd02517">
    <property type="entry name" value="CMP-KDO-Synthetase"/>
    <property type="match status" value="1"/>
</dbReference>
<dbReference type="InterPro" id="IPR004528">
    <property type="entry name" value="KdsB"/>
</dbReference>
<dbReference type="PANTHER" id="PTHR42866">
    <property type="entry name" value="3-DEOXY-MANNO-OCTULOSONATE CYTIDYLYLTRANSFERASE"/>
    <property type="match status" value="1"/>
</dbReference>
<dbReference type="GO" id="GO:0008690">
    <property type="term" value="F:3-deoxy-manno-octulosonate cytidylyltransferase activity"/>
    <property type="evidence" value="ECO:0007669"/>
    <property type="project" value="UniProtKB-UniRule"/>
</dbReference>
<keyword evidence="5" id="KW-0963">Cytoplasm</keyword>
<dbReference type="InParanoid" id="M1ZD77"/>
<dbReference type="STRING" id="1266370.NITGR_650004"/>
<dbReference type="NCBIfam" id="TIGR00466">
    <property type="entry name" value="kdsB"/>
    <property type="match status" value="1"/>
</dbReference>
<dbReference type="GO" id="GO:0016020">
    <property type="term" value="C:membrane"/>
    <property type="evidence" value="ECO:0007669"/>
    <property type="project" value="UniProtKB-SubCell"/>
</dbReference>
<dbReference type="NCBIfam" id="NF009905">
    <property type="entry name" value="PRK13368.1"/>
    <property type="match status" value="1"/>
</dbReference>
<evidence type="ECO:0000256" key="5">
    <source>
        <dbReference type="HAMAP-Rule" id="MF_00057"/>
    </source>
</evidence>
<dbReference type="EMBL" id="CAQJ01000072">
    <property type="protein sequence ID" value="CCQ91379.1"/>
    <property type="molecule type" value="Genomic_DNA"/>
</dbReference>
<keyword evidence="7" id="KW-1185">Reference proteome</keyword>
<evidence type="ECO:0000313" key="7">
    <source>
        <dbReference type="Proteomes" id="UP000011704"/>
    </source>
</evidence>
<reference evidence="6 7" key="1">
    <citation type="journal article" date="2013" name="Front. Microbiol.">
        <title>The genome of Nitrospina gracilis illuminates the metabolism and evolution of the major marine nitrite oxidizer.</title>
        <authorList>
            <person name="Luecker S."/>
            <person name="Nowka B."/>
            <person name="Rattei T."/>
            <person name="Spieck E."/>
            <person name="and Daims H."/>
        </authorList>
    </citation>
    <scope>NUCLEOTIDE SEQUENCE [LARGE SCALE GENOMIC DNA]</scope>
    <source>
        <strain evidence="6 7">3/211</strain>
    </source>
</reference>
<dbReference type="Gene3D" id="3.90.550.10">
    <property type="entry name" value="Spore Coat Polysaccharide Biosynthesis Protein SpsA, Chain A"/>
    <property type="match status" value="1"/>
</dbReference>
<protein>
    <recommendedName>
        <fullName evidence="5">3-deoxy-manno-octulosonate cytidylyltransferase</fullName>
        <ecNumber evidence="5">2.7.7.38</ecNumber>
    </recommendedName>
    <alternativeName>
        <fullName evidence="5">CMP-2-keto-3-deoxyoctulosonic acid synthase</fullName>
        <shortName evidence="5">CKS</shortName>
        <shortName evidence="5">CMP-KDO synthase</shortName>
    </alternativeName>
</protein>
<sequence>MSAKPRVVAVIPARWASTRFPGKPLAPLSGRPMIQWVVERARLAPSINDVIVATDDERIVKAVEEFGGNAVMTSVDHPSGSDRIAEVVSKRSCDVVVNVQGDEPLIPPEDIEQVVQILIQDKQAAVATLMSAIDNYEDVFDPNVVKVVTGGDGRALYFSRSPVPYLRDSWQNPSPDRVKDQPVPERTWFRHIGLYAYRRDFLLQYTRMAPTPLEQREKLEQLRILENGYCIKVGRLTGFLWVWIARRIWLKWKTGSKFRNRKDWNRNRGDALEEKIERQKNEIHICDRGRVVFPGQGHRRRKHRQSAGVLRLYHYPAET</sequence>
<organism evidence="6 7">
    <name type="scientific">Nitrospina gracilis (strain 3/211)</name>
    <dbReference type="NCBI Taxonomy" id="1266370"/>
    <lineage>
        <taxon>Bacteria</taxon>
        <taxon>Pseudomonadati</taxon>
        <taxon>Nitrospinota/Tectimicrobiota group</taxon>
        <taxon>Nitrospinota</taxon>
        <taxon>Nitrospinia</taxon>
        <taxon>Nitrospinales</taxon>
        <taxon>Nitrospinaceae</taxon>
        <taxon>Nitrospina</taxon>
    </lineage>
</organism>
<dbReference type="GO" id="GO:0005829">
    <property type="term" value="C:cytosol"/>
    <property type="evidence" value="ECO:0007669"/>
    <property type="project" value="TreeGrafter"/>
</dbReference>
<keyword evidence="2 5" id="KW-0808">Transferase</keyword>
<evidence type="ECO:0000256" key="2">
    <source>
        <dbReference type="ARBA" id="ARBA00022679"/>
    </source>
</evidence>
<dbReference type="GO" id="GO:0009103">
    <property type="term" value="P:lipopolysaccharide biosynthetic process"/>
    <property type="evidence" value="ECO:0007669"/>
    <property type="project" value="UniProtKB-UniRule"/>
</dbReference>
<dbReference type="FunFam" id="3.90.550.10:FF:000011">
    <property type="entry name" value="3-deoxy-manno-octulosonate cytidylyltransferase"/>
    <property type="match status" value="1"/>
</dbReference>
<proteinExistence type="inferred from homology"/>
<comment type="catalytic activity">
    <reaction evidence="5">
        <text>3-deoxy-alpha-D-manno-oct-2-ulosonate + CTP = CMP-3-deoxy-beta-D-manno-octulosonate + diphosphate</text>
        <dbReference type="Rhea" id="RHEA:23448"/>
        <dbReference type="ChEBI" id="CHEBI:33019"/>
        <dbReference type="ChEBI" id="CHEBI:37563"/>
        <dbReference type="ChEBI" id="CHEBI:85986"/>
        <dbReference type="ChEBI" id="CHEBI:85987"/>
        <dbReference type="EC" id="2.7.7.38"/>
    </reaction>
</comment>
<evidence type="ECO:0000256" key="3">
    <source>
        <dbReference type="ARBA" id="ARBA00022695"/>
    </source>
</evidence>
<gene>
    <name evidence="5" type="primary">kdsB</name>
    <name evidence="6" type="ORF">NITGR_650004</name>
</gene>